<dbReference type="AlphaFoldDB" id="A0AAV8U8Z1"/>
<evidence type="ECO:0000313" key="3">
    <source>
        <dbReference type="Proteomes" id="UP001159364"/>
    </source>
</evidence>
<gene>
    <name evidence="2" type="ORF">K2173_017100</name>
</gene>
<dbReference type="SUPFAM" id="SSF56219">
    <property type="entry name" value="DNase I-like"/>
    <property type="match status" value="1"/>
</dbReference>
<organism evidence="2 3">
    <name type="scientific">Erythroxylum novogranatense</name>
    <dbReference type="NCBI Taxonomy" id="1862640"/>
    <lineage>
        <taxon>Eukaryota</taxon>
        <taxon>Viridiplantae</taxon>
        <taxon>Streptophyta</taxon>
        <taxon>Embryophyta</taxon>
        <taxon>Tracheophyta</taxon>
        <taxon>Spermatophyta</taxon>
        <taxon>Magnoliopsida</taxon>
        <taxon>eudicotyledons</taxon>
        <taxon>Gunneridae</taxon>
        <taxon>Pentapetalae</taxon>
        <taxon>rosids</taxon>
        <taxon>fabids</taxon>
        <taxon>Malpighiales</taxon>
        <taxon>Erythroxylaceae</taxon>
        <taxon>Erythroxylum</taxon>
    </lineage>
</organism>
<protein>
    <recommendedName>
        <fullName evidence="1">Zinc knuckle CX2CX4HX4C domain-containing protein</fullName>
    </recommendedName>
</protein>
<dbReference type="PANTHER" id="PTHR31286">
    <property type="entry name" value="GLYCINE-RICH CELL WALL STRUCTURAL PROTEIN 1.8-LIKE"/>
    <property type="match status" value="1"/>
</dbReference>
<proteinExistence type="predicted"/>
<evidence type="ECO:0000259" key="1">
    <source>
        <dbReference type="Pfam" id="PF14392"/>
    </source>
</evidence>
<name>A0AAV8U8Z1_9ROSI</name>
<dbReference type="Gene3D" id="3.60.10.10">
    <property type="entry name" value="Endonuclease/exonuclease/phosphatase"/>
    <property type="match status" value="1"/>
</dbReference>
<feature type="domain" description="Zinc knuckle CX2CX4HX4C" evidence="1">
    <location>
        <begin position="71"/>
        <end position="118"/>
    </location>
</feature>
<dbReference type="InterPro" id="IPR025836">
    <property type="entry name" value="Zn_knuckle_CX2CX4HX4C"/>
</dbReference>
<dbReference type="EMBL" id="JAIWQS010000001">
    <property type="protein sequence ID" value="KAJ8774654.1"/>
    <property type="molecule type" value="Genomic_DNA"/>
</dbReference>
<accession>A0AAV8U8Z1</accession>
<evidence type="ECO:0000313" key="2">
    <source>
        <dbReference type="EMBL" id="KAJ8774654.1"/>
    </source>
</evidence>
<sequence>MLIHQWKEGENPADIEFTHTDVWVQFHGLPRGFASKMLARNIGNLMGMFLEYDSTQCRNSWINYMRVQVRINVTEPLMRRKSIRKQGGEPITITFSYERLPLICYVCGIIGHSETHCYKLLERSEGDIVREWPEDIQEEIRARNARRTMQWKRDLGNGSGVDYVAQYQGMKSAQSPAHHSRKIGNNFSFISKKSMFKSSSDLGVQLRHNCSTIGGSLIGKSEGAYPSYLVEGFRNCILDCNLIDIPLLGFGYTWQRGSNATELTLERIDRAFANEEWLAIFPFHRLHNLVSATSDHTPIKLVVARHFPAKRTRRFKFENACLTEEGFLDFISVFWTDHRELNLLPRLRK</sequence>
<dbReference type="PANTHER" id="PTHR31286:SF153">
    <property type="entry name" value="DUF4283 DOMAIN PROTEIN"/>
    <property type="match status" value="1"/>
</dbReference>
<keyword evidence="3" id="KW-1185">Reference proteome</keyword>
<dbReference type="Proteomes" id="UP001159364">
    <property type="component" value="Linkage Group LG01"/>
</dbReference>
<dbReference type="InterPro" id="IPR036691">
    <property type="entry name" value="Endo/exonu/phosph_ase_sf"/>
</dbReference>
<reference evidence="2 3" key="1">
    <citation type="submission" date="2021-09" db="EMBL/GenBank/DDBJ databases">
        <title>Genomic insights and catalytic innovation underlie evolution of tropane alkaloids biosynthesis.</title>
        <authorList>
            <person name="Wang Y.-J."/>
            <person name="Tian T."/>
            <person name="Huang J.-P."/>
            <person name="Huang S.-X."/>
        </authorList>
    </citation>
    <scope>NUCLEOTIDE SEQUENCE [LARGE SCALE GENOMIC DNA]</scope>
    <source>
        <strain evidence="2">KIB-2018</strain>
        <tissue evidence="2">Leaf</tissue>
    </source>
</reference>
<dbReference type="InterPro" id="IPR040256">
    <property type="entry name" value="At4g02000-like"/>
</dbReference>
<dbReference type="Pfam" id="PF14392">
    <property type="entry name" value="zf-CCHC_4"/>
    <property type="match status" value="1"/>
</dbReference>
<comment type="caution">
    <text evidence="2">The sequence shown here is derived from an EMBL/GenBank/DDBJ whole genome shotgun (WGS) entry which is preliminary data.</text>
</comment>